<sequence>MPLGFYLETPQGRRKSVTLPTNFGLDDFRHLIEKKVGNPEHYDYSLGDVIFRTWDEESFNRQRSAIHDDITLIIQYPPVGSNSPPWRQASSGLCLEGVCLNAQCQAFEHKVIKNQGIGKFNIINNSIIITSECPLCNISIQPTVCAFYQCSWKASGVKLDESNKMSSSTKVIDWQTTTHDYYRWEDNLTSWTQLTIETRIM</sequence>
<dbReference type="EMBL" id="CAJNOI010000472">
    <property type="protein sequence ID" value="CAF1287594.1"/>
    <property type="molecule type" value="Genomic_DNA"/>
</dbReference>
<name>A0A815CQL6_9BILA</name>
<keyword evidence="3" id="KW-1185">Reference proteome</keyword>
<proteinExistence type="predicted"/>
<accession>A0A815CQL6</accession>
<evidence type="ECO:0000313" key="2">
    <source>
        <dbReference type="EMBL" id="CAF1376048.1"/>
    </source>
</evidence>
<evidence type="ECO:0000313" key="4">
    <source>
        <dbReference type="Proteomes" id="UP000663877"/>
    </source>
</evidence>
<comment type="caution">
    <text evidence="1">The sequence shown here is derived from an EMBL/GenBank/DDBJ whole genome shotgun (WGS) entry which is preliminary data.</text>
</comment>
<evidence type="ECO:0000313" key="1">
    <source>
        <dbReference type="EMBL" id="CAF1287594.1"/>
    </source>
</evidence>
<dbReference type="Proteomes" id="UP000663832">
    <property type="component" value="Unassembled WGS sequence"/>
</dbReference>
<protein>
    <submittedName>
        <fullName evidence="1">Uncharacterized protein</fullName>
    </submittedName>
</protein>
<dbReference type="Proteomes" id="UP000663877">
    <property type="component" value="Unassembled WGS sequence"/>
</dbReference>
<gene>
    <name evidence="1" type="ORF">BJG266_LOCUS31559</name>
    <name evidence="2" type="ORF">QVE165_LOCUS35383</name>
</gene>
<evidence type="ECO:0000313" key="3">
    <source>
        <dbReference type="Proteomes" id="UP000663832"/>
    </source>
</evidence>
<organism evidence="1 4">
    <name type="scientific">Adineta steineri</name>
    <dbReference type="NCBI Taxonomy" id="433720"/>
    <lineage>
        <taxon>Eukaryota</taxon>
        <taxon>Metazoa</taxon>
        <taxon>Spiralia</taxon>
        <taxon>Gnathifera</taxon>
        <taxon>Rotifera</taxon>
        <taxon>Eurotatoria</taxon>
        <taxon>Bdelloidea</taxon>
        <taxon>Adinetida</taxon>
        <taxon>Adinetidae</taxon>
        <taxon>Adineta</taxon>
    </lineage>
</organism>
<dbReference type="EMBL" id="CAJNOM010000343">
    <property type="protein sequence ID" value="CAF1376048.1"/>
    <property type="molecule type" value="Genomic_DNA"/>
</dbReference>
<dbReference type="AlphaFoldDB" id="A0A815CQL6"/>
<dbReference type="OrthoDB" id="9975138at2759"/>
<reference evidence="1" key="1">
    <citation type="submission" date="2021-02" db="EMBL/GenBank/DDBJ databases">
        <authorList>
            <person name="Nowell W R."/>
        </authorList>
    </citation>
    <scope>NUCLEOTIDE SEQUENCE</scope>
</reference>